<dbReference type="PRINTS" id="PR00625">
    <property type="entry name" value="JDOMAIN"/>
</dbReference>
<dbReference type="InterPro" id="IPR036869">
    <property type="entry name" value="J_dom_sf"/>
</dbReference>
<dbReference type="OMA" id="MREQSRI"/>
<protein>
    <recommendedName>
        <fullName evidence="2">J domain-containing protein</fullName>
    </recommendedName>
</protein>
<dbReference type="InterPro" id="IPR050817">
    <property type="entry name" value="DjlA_DnaK_co-chaperone"/>
</dbReference>
<dbReference type="AlphaFoldDB" id="A0A7N0ZZS0"/>
<proteinExistence type="predicted"/>
<dbReference type="Pfam" id="PF00226">
    <property type="entry name" value="DnaJ"/>
    <property type="match status" value="1"/>
</dbReference>
<dbReference type="InterPro" id="IPR018253">
    <property type="entry name" value="DnaJ_domain_CS"/>
</dbReference>
<dbReference type="Gramene" id="Kaladp0060s0077.1.v1.1">
    <property type="protein sequence ID" value="Kaladp0060s0077.1.v1.1"/>
    <property type="gene ID" value="Kaladp0060s0077.v1.1"/>
</dbReference>
<keyword evidence="1" id="KW-0472">Membrane</keyword>
<evidence type="ECO:0000256" key="1">
    <source>
        <dbReference type="SAM" id="Phobius"/>
    </source>
</evidence>
<dbReference type="InterPro" id="IPR001623">
    <property type="entry name" value="DnaJ_domain"/>
</dbReference>
<organism evidence="3 4">
    <name type="scientific">Kalanchoe fedtschenkoi</name>
    <name type="common">Lavender scallops</name>
    <name type="synonym">South American air plant</name>
    <dbReference type="NCBI Taxonomy" id="63787"/>
    <lineage>
        <taxon>Eukaryota</taxon>
        <taxon>Viridiplantae</taxon>
        <taxon>Streptophyta</taxon>
        <taxon>Embryophyta</taxon>
        <taxon>Tracheophyta</taxon>
        <taxon>Spermatophyta</taxon>
        <taxon>Magnoliopsida</taxon>
        <taxon>eudicotyledons</taxon>
        <taxon>Gunneridae</taxon>
        <taxon>Pentapetalae</taxon>
        <taxon>Saxifragales</taxon>
        <taxon>Crassulaceae</taxon>
        <taxon>Kalanchoe</taxon>
    </lineage>
</organism>
<feature type="domain" description="J" evidence="2">
    <location>
        <begin position="2"/>
        <end position="72"/>
    </location>
</feature>
<dbReference type="PROSITE" id="PS50076">
    <property type="entry name" value="DNAJ_2"/>
    <property type="match status" value="1"/>
</dbReference>
<keyword evidence="4" id="KW-1185">Reference proteome</keyword>
<reference evidence="3" key="1">
    <citation type="submission" date="2021-01" db="UniProtKB">
        <authorList>
            <consortium name="EnsemblPlants"/>
        </authorList>
    </citation>
    <scope>IDENTIFICATION</scope>
</reference>
<name>A0A7N0ZZS0_KALFE</name>
<sequence length="202" mass="22750">MDYYEILGVKRSATKPQIKEAFRNLAMKFHPDKHPGSSEAVKEGATLRFKQVSEAYQVLMNDGKRADYDSLCGSGRSTRGGFASTSSSYEGSYGCGTGDYNAYKERHRHRRYAQGGRGDSGFDAAGRFLSNRALLFSFAFASVMVGAVFIFDKGRDRICKMHNSRKSNEEAMESIRKTNRWAQRGRGSKPARYYYNYPPHGD</sequence>
<dbReference type="SUPFAM" id="SSF46565">
    <property type="entry name" value="Chaperone J-domain"/>
    <property type="match status" value="1"/>
</dbReference>
<dbReference type="Gramene" id="Kaladp0060s0077.2.v1.1">
    <property type="protein sequence ID" value="Kaladp0060s0077.2.v1.1"/>
    <property type="gene ID" value="Kaladp0060s0077.v1.1"/>
</dbReference>
<keyword evidence="1" id="KW-0812">Transmembrane</keyword>
<dbReference type="PROSITE" id="PS00636">
    <property type="entry name" value="DNAJ_1"/>
    <property type="match status" value="1"/>
</dbReference>
<dbReference type="EnsemblPlants" id="Kaladp0060s0077.2.v1.1">
    <property type="protein sequence ID" value="Kaladp0060s0077.2.v1.1"/>
    <property type="gene ID" value="Kaladp0060s0077.v1.1"/>
</dbReference>
<dbReference type="CDD" id="cd06257">
    <property type="entry name" value="DnaJ"/>
    <property type="match status" value="1"/>
</dbReference>
<evidence type="ECO:0000313" key="4">
    <source>
        <dbReference type="Proteomes" id="UP000594263"/>
    </source>
</evidence>
<feature type="transmembrane region" description="Helical" evidence="1">
    <location>
        <begin position="133"/>
        <end position="151"/>
    </location>
</feature>
<accession>A0A7N0ZZS0</accession>
<evidence type="ECO:0000259" key="2">
    <source>
        <dbReference type="PROSITE" id="PS50076"/>
    </source>
</evidence>
<dbReference type="SMART" id="SM00271">
    <property type="entry name" value="DnaJ"/>
    <property type="match status" value="1"/>
</dbReference>
<dbReference type="EnsemblPlants" id="Kaladp0060s0077.1.v1.1">
    <property type="protein sequence ID" value="Kaladp0060s0077.1.v1.1"/>
    <property type="gene ID" value="Kaladp0060s0077.v1.1"/>
</dbReference>
<keyword evidence="1" id="KW-1133">Transmembrane helix</keyword>
<dbReference type="Gene3D" id="1.10.287.110">
    <property type="entry name" value="DnaJ domain"/>
    <property type="match status" value="1"/>
</dbReference>
<dbReference type="PANTHER" id="PTHR24074">
    <property type="entry name" value="CO-CHAPERONE PROTEIN DJLA"/>
    <property type="match status" value="1"/>
</dbReference>
<evidence type="ECO:0000313" key="3">
    <source>
        <dbReference type="EnsemblPlants" id="Kaladp0060s0077.1.v1.1"/>
    </source>
</evidence>
<dbReference type="Proteomes" id="UP000594263">
    <property type="component" value="Unplaced"/>
</dbReference>